<evidence type="ECO:0000259" key="5">
    <source>
        <dbReference type="PROSITE" id="PS50893"/>
    </source>
</evidence>
<organism evidence="6 7">
    <name type="scientific">Paenibacillus pasadenensis</name>
    <dbReference type="NCBI Taxonomy" id="217090"/>
    <lineage>
        <taxon>Bacteria</taxon>
        <taxon>Bacillati</taxon>
        <taxon>Bacillota</taxon>
        <taxon>Bacilli</taxon>
        <taxon>Bacillales</taxon>
        <taxon>Paenibacillaceae</taxon>
        <taxon>Paenibacillus</taxon>
    </lineage>
</organism>
<dbReference type="SMART" id="SM00382">
    <property type="entry name" value="AAA"/>
    <property type="match status" value="1"/>
</dbReference>
<evidence type="ECO:0000256" key="4">
    <source>
        <dbReference type="ARBA" id="ARBA00022840"/>
    </source>
</evidence>
<dbReference type="Pfam" id="PF00005">
    <property type="entry name" value="ABC_tran"/>
    <property type="match status" value="1"/>
</dbReference>
<dbReference type="GO" id="GO:0016887">
    <property type="term" value="F:ATP hydrolysis activity"/>
    <property type="evidence" value="ECO:0007669"/>
    <property type="project" value="InterPro"/>
</dbReference>
<protein>
    <submittedName>
        <fullName evidence="6">ABC transporter, ATP-binding protein</fullName>
    </submittedName>
</protein>
<gene>
    <name evidence="6" type="ORF">B8V81_4860</name>
</gene>
<evidence type="ECO:0000256" key="2">
    <source>
        <dbReference type="ARBA" id="ARBA00022448"/>
    </source>
</evidence>
<evidence type="ECO:0000256" key="3">
    <source>
        <dbReference type="ARBA" id="ARBA00022741"/>
    </source>
</evidence>
<dbReference type="InterPro" id="IPR003439">
    <property type="entry name" value="ABC_transporter-like_ATP-bd"/>
</dbReference>
<dbReference type="Proteomes" id="UP000234789">
    <property type="component" value="Unassembled WGS sequence"/>
</dbReference>
<dbReference type="InterPro" id="IPR027417">
    <property type="entry name" value="P-loop_NTPase"/>
</dbReference>
<dbReference type="Gene3D" id="3.40.50.300">
    <property type="entry name" value="P-loop containing nucleotide triphosphate hydrolases"/>
    <property type="match status" value="1"/>
</dbReference>
<dbReference type="PROSITE" id="PS50893">
    <property type="entry name" value="ABC_TRANSPORTER_2"/>
    <property type="match status" value="1"/>
</dbReference>
<comment type="caution">
    <text evidence="6">The sequence shown here is derived from an EMBL/GenBank/DDBJ whole genome shotgun (WGS) entry which is preliminary data.</text>
</comment>
<dbReference type="SUPFAM" id="SSF52540">
    <property type="entry name" value="P-loop containing nucleoside triphosphate hydrolases"/>
    <property type="match status" value="1"/>
</dbReference>
<keyword evidence="3" id="KW-0547">Nucleotide-binding</keyword>
<dbReference type="AlphaFoldDB" id="A0A2N5N807"/>
<evidence type="ECO:0000313" key="6">
    <source>
        <dbReference type="EMBL" id="PLT46429.1"/>
    </source>
</evidence>
<comment type="similarity">
    <text evidence="1">Belongs to the ABC transporter superfamily.</text>
</comment>
<proteinExistence type="inferred from homology"/>
<sequence length="381" mass="42366">MPAGFPKVFLPIPAEAGKGAAPHRVRVRHGQTSTKGAESMNVLETKGLRKTFRVKRKEPGFAASLRSLWAPSWSEKEAVSGIDLAVEEGETIAFLGPNGAGKSTTIKMLTGILHPSGGEATVLGHVPWKERKQLAYRIGTVFGQKSQLWYHLPPSDTFELMSRIYELDRDDYRRRRDLLIERFELGPYLDTAVRRLSLGERMRCEIACSFLHRPRLLFLDEPTIGLDAMIKERIRELIAELNREEGTTVFLTSHDAGDIERLCRRAVVIHHGGIMVDGSVQRLKRDILRYKTVAVRLAESSPPAESLPLPPGARRLPADAGQLRLSVDLTEIGVEQVLQGLMSTLAIADVTIEDPPMEEVIKTLFARGRDEGVAAREEDAP</sequence>
<accession>A0A2N5N807</accession>
<evidence type="ECO:0000256" key="1">
    <source>
        <dbReference type="ARBA" id="ARBA00005417"/>
    </source>
</evidence>
<dbReference type="GO" id="GO:0005524">
    <property type="term" value="F:ATP binding"/>
    <property type="evidence" value="ECO:0007669"/>
    <property type="project" value="UniProtKB-KW"/>
</dbReference>
<keyword evidence="2" id="KW-0813">Transport</keyword>
<dbReference type="InterPro" id="IPR003593">
    <property type="entry name" value="AAA+_ATPase"/>
</dbReference>
<dbReference type="PANTHER" id="PTHR42711">
    <property type="entry name" value="ABC TRANSPORTER ATP-BINDING PROTEIN"/>
    <property type="match status" value="1"/>
</dbReference>
<keyword evidence="7" id="KW-1185">Reference proteome</keyword>
<feature type="domain" description="ABC transporter" evidence="5">
    <location>
        <begin position="63"/>
        <end position="296"/>
    </location>
</feature>
<dbReference type="EMBL" id="NFEZ01000004">
    <property type="protein sequence ID" value="PLT46429.1"/>
    <property type="molecule type" value="Genomic_DNA"/>
</dbReference>
<name>A0A2N5N807_9BACL</name>
<evidence type="ECO:0000313" key="7">
    <source>
        <dbReference type="Proteomes" id="UP000234789"/>
    </source>
</evidence>
<reference evidence="6 7" key="1">
    <citation type="submission" date="2017-05" db="EMBL/GenBank/DDBJ databases">
        <title>Functional genome analysis of Paenibacillus pasadenensis strain R16: insights on endophytic life style and antifungal activity.</title>
        <authorList>
            <person name="Passera A."/>
            <person name="Marcolungo L."/>
            <person name="Casati P."/>
            <person name="Brasca M."/>
            <person name="Quaglino F."/>
            <person name="Delledonne M."/>
        </authorList>
    </citation>
    <scope>NUCLEOTIDE SEQUENCE [LARGE SCALE GENOMIC DNA]</scope>
    <source>
        <strain evidence="6 7">R16</strain>
    </source>
</reference>
<dbReference type="InterPro" id="IPR050763">
    <property type="entry name" value="ABC_transporter_ATP-binding"/>
</dbReference>
<keyword evidence="4 6" id="KW-0067">ATP-binding</keyword>
<dbReference type="PANTHER" id="PTHR42711:SF5">
    <property type="entry name" value="ABC TRANSPORTER ATP-BINDING PROTEIN NATA"/>
    <property type="match status" value="1"/>
</dbReference>